<accession>A0AAE1BG46</accession>
<dbReference type="EMBL" id="JAWQEG010008853">
    <property type="protein sequence ID" value="KAK3849533.1"/>
    <property type="molecule type" value="Genomic_DNA"/>
</dbReference>
<evidence type="ECO:0000313" key="3">
    <source>
        <dbReference type="Proteomes" id="UP001286313"/>
    </source>
</evidence>
<sequence length="200" mass="22477">MTVTGPSLVVVVVVCVTAVVGQQETNFNTTWIQDVRPGYKIDLAHYYETQVDRISKCKALCFTLPPCMSWYTLMGNFDSKMMLRSISSSFTCRLLNHRPNATHLTPDFAAVSSYGILASTVSHPSVSLTSHCCLSKTSGYNSITFRYSEQTSAALINCYSVHPLLLLYQESHFTFDLMRDTCSGRYTEHLTILIFTQGRR</sequence>
<comment type="caution">
    <text evidence="2">The sequence shown here is derived from an EMBL/GenBank/DDBJ whole genome shotgun (WGS) entry which is preliminary data.</text>
</comment>
<reference evidence="2" key="1">
    <citation type="submission" date="2023-10" db="EMBL/GenBank/DDBJ databases">
        <title>Genome assemblies of two species of porcelain crab, Petrolisthes cinctipes and Petrolisthes manimaculis (Anomura: Porcellanidae).</title>
        <authorList>
            <person name="Angst P."/>
        </authorList>
    </citation>
    <scope>NUCLEOTIDE SEQUENCE</scope>
    <source>
        <strain evidence="2">PB745_01</strain>
        <tissue evidence="2">Gill</tissue>
    </source>
</reference>
<evidence type="ECO:0000256" key="1">
    <source>
        <dbReference type="SAM" id="SignalP"/>
    </source>
</evidence>
<organism evidence="2 3">
    <name type="scientific">Petrolisthes cinctipes</name>
    <name type="common">Flat porcelain crab</name>
    <dbReference type="NCBI Taxonomy" id="88211"/>
    <lineage>
        <taxon>Eukaryota</taxon>
        <taxon>Metazoa</taxon>
        <taxon>Ecdysozoa</taxon>
        <taxon>Arthropoda</taxon>
        <taxon>Crustacea</taxon>
        <taxon>Multicrustacea</taxon>
        <taxon>Malacostraca</taxon>
        <taxon>Eumalacostraca</taxon>
        <taxon>Eucarida</taxon>
        <taxon>Decapoda</taxon>
        <taxon>Pleocyemata</taxon>
        <taxon>Anomura</taxon>
        <taxon>Galatheoidea</taxon>
        <taxon>Porcellanidae</taxon>
        <taxon>Petrolisthes</taxon>
    </lineage>
</organism>
<protein>
    <submittedName>
        <fullName evidence="2">Uncharacterized protein</fullName>
    </submittedName>
</protein>
<dbReference type="Proteomes" id="UP001286313">
    <property type="component" value="Unassembled WGS sequence"/>
</dbReference>
<proteinExistence type="predicted"/>
<keyword evidence="1" id="KW-0732">Signal</keyword>
<gene>
    <name evidence="2" type="ORF">Pcinc_043718</name>
</gene>
<dbReference type="AlphaFoldDB" id="A0AAE1BG46"/>
<evidence type="ECO:0000313" key="2">
    <source>
        <dbReference type="EMBL" id="KAK3849533.1"/>
    </source>
</evidence>
<feature type="signal peptide" evidence="1">
    <location>
        <begin position="1"/>
        <end position="21"/>
    </location>
</feature>
<feature type="chain" id="PRO_5042090919" evidence="1">
    <location>
        <begin position="22"/>
        <end position="200"/>
    </location>
</feature>
<keyword evidence="3" id="KW-1185">Reference proteome</keyword>
<name>A0AAE1BG46_PETCI</name>